<reference evidence="5" key="1">
    <citation type="submission" date="2013-09" db="EMBL/GenBank/DDBJ databases">
        <title>Corchorus olitorius genome sequencing.</title>
        <authorList>
            <person name="Alam M."/>
            <person name="Haque M.S."/>
            <person name="Islam M.S."/>
            <person name="Emdad E.M."/>
            <person name="Islam M.M."/>
            <person name="Ahmed B."/>
            <person name="Halim A."/>
            <person name="Hossen Q.M.M."/>
            <person name="Hossain M.Z."/>
            <person name="Ahmed R."/>
            <person name="Khan M.M."/>
            <person name="Islam R."/>
            <person name="Rashid M.M."/>
            <person name="Khan S.A."/>
            <person name="Rahman M.S."/>
            <person name="Alam M."/>
            <person name="Yahiya A.S."/>
            <person name="Khan M.S."/>
            <person name="Azam M.S."/>
            <person name="Haque T."/>
            <person name="Lashkar M.Z.H."/>
            <person name="Akhand A.I."/>
            <person name="Morshed G."/>
            <person name="Roy S."/>
            <person name="Uddin K.S."/>
            <person name="Rabeya T."/>
            <person name="Hossain A.S."/>
            <person name="Chowdhury A."/>
            <person name="Snigdha A.R."/>
            <person name="Mortoza M.S."/>
            <person name="Matin S.A."/>
            <person name="Hoque S.M.E."/>
            <person name="Islam M.K."/>
            <person name="Roy D.K."/>
            <person name="Haider R."/>
            <person name="Moosa M.M."/>
            <person name="Elias S.M."/>
            <person name="Hasan A.M."/>
            <person name="Jahan S."/>
            <person name="Shafiuddin M."/>
            <person name="Mahmood N."/>
            <person name="Shommy N.S."/>
        </authorList>
    </citation>
    <scope>NUCLEOTIDE SEQUENCE [LARGE SCALE GENOMIC DNA]</scope>
    <source>
        <strain evidence="5">cv. O-4</strain>
    </source>
</reference>
<dbReference type="OrthoDB" id="185373at2759"/>
<sequence length="601" mass="67982">MNRTLLPKPPHWVLEEKFISLLQSCKVSKHLYQIQSQILTNGLEQDQYITPRFVAACARLKEMCIARRVFDEIPEPQTALWNSMIKGYAQNGLYENVILLFTQMTSMDFSLLNCFTFPIVLKSCLKCNALREGEEVHCVVIKSGFRGNHFVGNTLIEMYSGWRMMEAAYRVFCEMVDRNVVAWTSMIKGFILCHDLVRARELFELSPERDIVLWNTMVSGYIEIGDMVEARKLFDQMPKRDVMSWNTILHGYAINGDVEACERLFEEMPERNVFSWNGLIGGYARNERFLEVLDAFKSMLIEGNVPPNDATLVTVLSACARLGALDLGKWVHLYAENNGYKGNIYVGNALIDMYAKCGMIENALEVFNSMDKKDLISWNTMIGGLAMHGHGADALNLFCRMKNAGMNPDGITFIGILCACTHMGLVEDGISYFQSMVDDFSIEPQIEHYGCMVDLLARAGLLAQALDFVKQMPMEADAVIWAALLGACRVYKNVEIAELALEQLIKLEPKNPANFVMLANIYGDLGRWKDLARLKVAMRDTGYRKIPGCSLIEVNDGVVEFYSLDERRPETKEIYGALRGLTKLLRSYGYVPDLQELGQGT</sequence>
<feature type="repeat" description="PPR" evidence="3">
    <location>
        <begin position="272"/>
        <end position="306"/>
    </location>
</feature>
<feature type="repeat" description="PPR" evidence="3">
    <location>
        <begin position="210"/>
        <end position="244"/>
    </location>
</feature>
<dbReference type="STRING" id="93759.A0A1R3K2S3"/>
<dbReference type="Pfam" id="PF13041">
    <property type="entry name" value="PPR_2"/>
    <property type="match status" value="2"/>
</dbReference>
<evidence type="ECO:0000256" key="2">
    <source>
        <dbReference type="ARBA" id="ARBA00022737"/>
    </source>
</evidence>
<name>A0A1R3K2S3_9ROSI</name>
<dbReference type="Gene3D" id="1.25.40.10">
    <property type="entry name" value="Tetratricopeptide repeat domain"/>
    <property type="match status" value="5"/>
</dbReference>
<dbReference type="InterPro" id="IPR011990">
    <property type="entry name" value="TPR-like_helical_dom_sf"/>
</dbReference>
<evidence type="ECO:0000313" key="4">
    <source>
        <dbReference type="EMBL" id="OMP01371.1"/>
    </source>
</evidence>
<dbReference type="EMBL" id="AWUE01014779">
    <property type="protein sequence ID" value="OMP01371.1"/>
    <property type="molecule type" value="Genomic_DNA"/>
</dbReference>
<dbReference type="SUPFAM" id="SSF48452">
    <property type="entry name" value="TPR-like"/>
    <property type="match status" value="1"/>
</dbReference>
<dbReference type="Pfam" id="PF01535">
    <property type="entry name" value="PPR"/>
    <property type="match status" value="5"/>
</dbReference>
<protein>
    <recommendedName>
        <fullName evidence="6">Tetratricopeptide-like helical</fullName>
    </recommendedName>
</protein>
<keyword evidence="2" id="KW-0677">Repeat</keyword>
<dbReference type="Pfam" id="PF20431">
    <property type="entry name" value="E_motif"/>
    <property type="match status" value="1"/>
</dbReference>
<comment type="caution">
    <text evidence="4">The sequence shown here is derived from an EMBL/GenBank/DDBJ whole genome shotgun (WGS) entry which is preliminary data.</text>
</comment>
<dbReference type="NCBIfam" id="TIGR00756">
    <property type="entry name" value="PPR"/>
    <property type="match status" value="7"/>
</dbReference>
<evidence type="ECO:0000256" key="1">
    <source>
        <dbReference type="ARBA" id="ARBA00006643"/>
    </source>
</evidence>
<feature type="repeat" description="PPR" evidence="3">
    <location>
        <begin position="343"/>
        <end position="373"/>
    </location>
</feature>
<dbReference type="GO" id="GO:0003723">
    <property type="term" value="F:RNA binding"/>
    <property type="evidence" value="ECO:0007669"/>
    <property type="project" value="InterPro"/>
</dbReference>
<evidence type="ECO:0008006" key="6">
    <source>
        <dbReference type="Google" id="ProtNLM"/>
    </source>
</evidence>
<feature type="repeat" description="PPR" evidence="3">
    <location>
        <begin position="374"/>
        <end position="408"/>
    </location>
</feature>
<dbReference type="InterPro" id="IPR002885">
    <property type="entry name" value="PPR_rpt"/>
</dbReference>
<keyword evidence="5" id="KW-1185">Reference proteome</keyword>
<dbReference type="AlphaFoldDB" id="A0A1R3K2S3"/>
<feature type="repeat" description="PPR" evidence="3">
    <location>
        <begin position="77"/>
        <end position="111"/>
    </location>
</feature>
<dbReference type="PANTHER" id="PTHR47926:SF371">
    <property type="entry name" value="TETRATRICOPEPTIDE REPEAT-LIKE SUPERFAMILY PROTEIN"/>
    <property type="match status" value="1"/>
</dbReference>
<gene>
    <name evidence="4" type="ORF">COLO4_11929</name>
</gene>
<dbReference type="InterPro" id="IPR046848">
    <property type="entry name" value="E_motif"/>
</dbReference>
<dbReference type="Proteomes" id="UP000187203">
    <property type="component" value="Unassembled WGS sequence"/>
</dbReference>
<comment type="similarity">
    <text evidence="1">Belongs to the PPR family. PCMP-H subfamily.</text>
</comment>
<proteinExistence type="inferred from homology"/>
<dbReference type="PANTHER" id="PTHR47926">
    <property type="entry name" value="PENTATRICOPEPTIDE REPEAT-CONTAINING PROTEIN"/>
    <property type="match status" value="1"/>
</dbReference>
<organism evidence="4 5">
    <name type="scientific">Corchorus olitorius</name>
    <dbReference type="NCBI Taxonomy" id="93759"/>
    <lineage>
        <taxon>Eukaryota</taxon>
        <taxon>Viridiplantae</taxon>
        <taxon>Streptophyta</taxon>
        <taxon>Embryophyta</taxon>
        <taxon>Tracheophyta</taxon>
        <taxon>Spermatophyta</taxon>
        <taxon>Magnoliopsida</taxon>
        <taxon>eudicotyledons</taxon>
        <taxon>Gunneridae</taxon>
        <taxon>Pentapetalae</taxon>
        <taxon>rosids</taxon>
        <taxon>malvids</taxon>
        <taxon>Malvales</taxon>
        <taxon>Malvaceae</taxon>
        <taxon>Grewioideae</taxon>
        <taxon>Apeibeae</taxon>
        <taxon>Corchorus</taxon>
    </lineage>
</organism>
<dbReference type="FunFam" id="1.25.40.10:FF:000333">
    <property type="entry name" value="Pentatricopeptide repeat-containing protein"/>
    <property type="match status" value="1"/>
</dbReference>
<dbReference type="PROSITE" id="PS51375">
    <property type="entry name" value="PPR"/>
    <property type="match status" value="5"/>
</dbReference>
<evidence type="ECO:0000313" key="5">
    <source>
        <dbReference type="Proteomes" id="UP000187203"/>
    </source>
</evidence>
<dbReference type="FunFam" id="1.25.40.10:FF:000184">
    <property type="entry name" value="Pentatricopeptide repeat-containing protein, chloroplastic"/>
    <property type="match status" value="1"/>
</dbReference>
<evidence type="ECO:0000256" key="3">
    <source>
        <dbReference type="PROSITE-ProRule" id="PRU00708"/>
    </source>
</evidence>
<accession>A0A1R3K2S3</accession>
<dbReference type="GO" id="GO:0009451">
    <property type="term" value="P:RNA modification"/>
    <property type="evidence" value="ECO:0007669"/>
    <property type="project" value="InterPro"/>
</dbReference>
<dbReference type="InterPro" id="IPR046960">
    <property type="entry name" value="PPR_At4g14850-like_plant"/>
</dbReference>